<proteinExistence type="predicted"/>
<feature type="domain" description="Beta-lactamase-related" evidence="1">
    <location>
        <begin position="22"/>
        <end position="367"/>
    </location>
</feature>
<organism evidence="2 3">
    <name type="scientific">Polaribacter porphyrae</name>
    <dbReference type="NCBI Taxonomy" id="1137780"/>
    <lineage>
        <taxon>Bacteria</taxon>
        <taxon>Pseudomonadati</taxon>
        <taxon>Bacteroidota</taxon>
        <taxon>Flavobacteriia</taxon>
        <taxon>Flavobacteriales</taxon>
        <taxon>Flavobacteriaceae</taxon>
    </lineage>
</organism>
<evidence type="ECO:0000313" key="2">
    <source>
        <dbReference type="EMBL" id="PQJ80865.1"/>
    </source>
</evidence>
<reference evidence="2 3" key="1">
    <citation type="submission" date="2016-12" db="EMBL/GenBank/DDBJ databases">
        <title>Trade-off between light-utilization and light-protection in marine flavobacteria.</title>
        <authorList>
            <person name="Kumagai Y."/>
            <person name="Yoshizawa S."/>
            <person name="Kogure K."/>
            <person name="Iwasaki W."/>
        </authorList>
    </citation>
    <scope>NUCLEOTIDE SEQUENCE [LARGE SCALE GENOMIC DNA]</scope>
    <source>
        <strain evidence="2 3">NBRC 108759</strain>
    </source>
</reference>
<evidence type="ECO:0000259" key="1">
    <source>
        <dbReference type="Pfam" id="PF00144"/>
    </source>
</evidence>
<dbReference type="EMBL" id="MSCN01000001">
    <property type="protein sequence ID" value="PQJ80865.1"/>
    <property type="molecule type" value="Genomic_DNA"/>
</dbReference>
<comment type="caution">
    <text evidence="2">The sequence shown here is derived from an EMBL/GenBank/DDBJ whole genome shotgun (WGS) entry which is preliminary data.</text>
</comment>
<dbReference type="Pfam" id="PF00144">
    <property type="entry name" value="Beta-lactamase"/>
    <property type="match status" value="1"/>
</dbReference>
<dbReference type="InterPro" id="IPR050789">
    <property type="entry name" value="Diverse_Enzym_Activities"/>
</dbReference>
<dbReference type="InterPro" id="IPR012338">
    <property type="entry name" value="Beta-lactam/transpept-like"/>
</dbReference>
<sequence length="386" mass="44514">MQKPESVGISSAKLKELNTKLHSFVNNKQLAGIQTAIIRKNKLVHFNTYGFSNVEENKPLKNNSIFRIFSMTKPITSVGLMMLYEQEKFKLDDPLYKYIPEFKNISIYDENSGIIKAKRHIRIIDLLRHTSGISYGRTQNKSLNDLYRNAHLRNSKNLREMILKLAKLPLSFEPGTNWEYGYSTDVCGYLIEVLSGKKLDDFLYSNILKPLRMDDTHFQLPKHKIDRFTVGYRTINGKLLVSETPEESRFVNDVHIINGGGGLVSTTKDYLQFCKMLINRGKLNDTQILKTETIALMTKDHLKEVRKFTPRLRLMPRETGFGLGFSIASKSPNKERGVYGWGGAVGTYFRIDPERELIYIMMIQLSPYRQLGLRQKFQQLVNNSIL</sequence>
<protein>
    <recommendedName>
        <fullName evidence="1">Beta-lactamase-related domain-containing protein</fullName>
    </recommendedName>
</protein>
<evidence type="ECO:0000313" key="3">
    <source>
        <dbReference type="Proteomes" id="UP000238882"/>
    </source>
</evidence>
<gene>
    <name evidence="2" type="ORF">BTO18_01695</name>
</gene>
<keyword evidence="3" id="KW-1185">Reference proteome</keyword>
<dbReference type="InterPro" id="IPR001466">
    <property type="entry name" value="Beta-lactam-related"/>
</dbReference>
<dbReference type="PANTHER" id="PTHR43283:SF3">
    <property type="entry name" value="BETA-LACTAMASE FAMILY PROTEIN (AFU_ORTHOLOGUE AFUA_5G07500)"/>
    <property type="match status" value="1"/>
</dbReference>
<dbReference type="AlphaFoldDB" id="A0A2S7WTC6"/>
<accession>A0A2S7WTC6</accession>
<name>A0A2S7WTC6_9FLAO</name>
<dbReference type="PANTHER" id="PTHR43283">
    <property type="entry name" value="BETA-LACTAMASE-RELATED"/>
    <property type="match status" value="1"/>
</dbReference>
<dbReference type="Proteomes" id="UP000238882">
    <property type="component" value="Unassembled WGS sequence"/>
</dbReference>
<dbReference type="Gene3D" id="3.40.710.10">
    <property type="entry name" value="DD-peptidase/beta-lactamase superfamily"/>
    <property type="match status" value="1"/>
</dbReference>
<dbReference type="SUPFAM" id="SSF56601">
    <property type="entry name" value="beta-lactamase/transpeptidase-like"/>
    <property type="match status" value="1"/>
</dbReference>